<dbReference type="Gene3D" id="3.30.160.20">
    <property type="match status" value="1"/>
</dbReference>
<dbReference type="Pfam" id="PF03462">
    <property type="entry name" value="PCRF"/>
    <property type="match status" value="1"/>
</dbReference>
<dbReference type="STRING" id="337451.A0A3S3M071"/>
<sequence>MPAKPVPLSGTVSFRPKWVAWRRTHVGFQLFSTSSSAVRASSQSMDGKNKVYKELGLFSLRKKIEDAVVRAEMVAPAALELEELRQIEQEEMIRKYDLWDDLAKSNEFLVALADTAKVVDALKDLKYKAEEAKLITQLAEMDAINYQLFKQAYNTSVDVSKFLDHYEMSKHLTGPYDMEGACIVIRAGSEGTNSELWEENILSMYTKWADKHGCRGRIIEKYPPMDGGTKSVTIELESKYAFGYLFGERGQHRMIKSSLDGSLPYETSLAVVDVIPLFLERAPELHIDNEDLEISSILQSGEENLGHITEHVVSICHIPTGIKVQCSGERSHFSNKMKALNRLKAKLLLVATEQGVSSIKNIKRKAIADMWLQEVRRYVFHPYKLVQDVKTGIQLPDVTSVLGGNLEPLINAHISIRQVKDTRETS</sequence>
<comment type="caution">
    <text evidence="3">The sequence shown here is derived from an EMBL/GenBank/DDBJ whole genome shotgun (WGS) entry which is preliminary data.</text>
</comment>
<gene>
    <name evidence="3" type="ORF">CKAN_00303800</name>
</gene>
<dbReference type="InterPro" id="IPR000352">
    <property type="entry name" value="Pep_chain_release_fac_I"/>
</dbReference>
<dbReference type="Proteomes" id="UP000283530">
    <property type="component" value="Unassembled WGS sequence"/>
</dbReference>
<dbReference type="SMART" id="SM00937">
    <property type="entry name" value="PCRF"/>
    <property type="match status" value="1"/>
</dbReference>
<dbReference type="InterPro" id="IPR045853">
    <property type="entry name" value="Pep_chain_release_fac_I_sf"/>
</dbReference>
<evidence type="ECO:0000313" key="4">
    <source>
        <dbReference type="Proteomes" id="UP000283530"/>
    </source>
</evidence>
<organism evidence="3 4">
    <name type="scientific">Cinnamomum micranthum f. kanehirae</name>
    <dbReference type="NCBI Taxonomy" id="337451"/>
    <lineage>
        <taxon>Eukaryota</taxon>
        <taxon>Viridiplantae</taxon>
        <taxon>Streptophyta</taxon>
        <taxon>Embryophyta</taxon>
        <taxon>Tracheophyta</taxon>
        <taxon>Spermatophyta</taxon>
        <taxon>Magnoliopsida</taxon>
        <taxon>Magnoliidae</taxon>
        <taxon>Laurales</taxon>
        <taxon>Lauraceae</taxon>
        <taxon>Cinnamomum</taxon>
    </lineage>
</organism>
<dbReference type="SUPFAM" id="SSF75620">
    <property type="entry name" value="Release factor"/>
    <property type="match status" value="1"/>
</dbReference>
<evidence type="ECO:0000313" key="3">
    <source>
        <dbReference type="EMBL" id="RWR74697.1"/>
    </source>
</evidence>
<keyword evidence="4" id="KW-1185">Reference proteome</keyword>
<evidence type="ECO:0000256" key="1">
    <source>
        <dbReference type="ARBA" id="ARBA00010835"/>
    </source>
</evidence>
<feature type="domain" description="Peptide chain release factor" evidence="2">
    <location>
        <begin position="137"/>
        <end position="248"/>
    </location>
</feature>
<dbReference type="Gene3D" id="3.30.70.1660">
    <property type="match status" value="1"/>
</dbReference>
<dbReference type="Pfam" id="PF00472">
    <property type="entry name" value="RF-1"/>
    <property type="match status" value="1"/>
</dbReference>
<dbReference type="InterPro" id="IPR005139">
    <property type="entry name" value="PCRF"/>
</dbReference>
<protein>
    <submittedName>
        <fullName evidence="3">Peptide chain release factor PrfB3, chloroplastic</fullName>
    </submittedName>
</protein>
<dbReference type="AlphaFoldDB" id="A0A3S3M071"/>
<evidence type="ECO:0000259" key="2">
    <source>
        <dbReference type="SMART" id="SM00937"/>
    </source>
</evidence>
<proteinExistence type="inferred from homology"/>
<dbReference type="OrthoDB" id="2019491at2759"/>
<dbReference type="GO" id="GO:0005737">
    <property type="term" value="C:cytoplasm"/>
    <property type="evidence" value="ECO:0007669"/>
    <property type="project" value="UniProtKB-ARBA"/>
</dbReference>
<dbReference type="PANTHER" id="PTHR43116">
    <property type="entry name" value="PEPTIDE CHAIN RELEASE FACTOR 2"/>
    <property type="match status" value="1"/>
</dbReference>
<accession>A0A3S3M071</accession>
<reference evidence="3 4" key="1">
    <citation type="journal article" date="2019" name="Nat. Plants">
        <title>Stout camphor tree genome fills gaps in understanding of flowering plant genome evolution.</title>
        <authorList>
            <person name="Chaw S.M."/>
            <person name="Liu Y.C."/>
            <person name="Wu Y.W."/>
            <person name="Wang H.Y."/>
            <person name="Lin C.I."/>
            <person name="Wu C.S."/>
            <person name="Ke H.M."/>
            <person name="Chang L.Y."/>
            <person name="Hsu C.Y."/>
            <person name="Yang H.T."/>
            <person name="Sudianto E."/>
            <person name="Hsu M.H."/>
            <person name="Wu K.P."/>
            <person name="Wang L.N."/>
            <person name="Leebens-Mack J.H."/>
            <person name="Tsai I.J."/>
        </authorList>
    </citation>
    <scope>NUCLEOTIDE SEQUENCE [LARGE SCALE GENOMIC DNA]</scope>
    <source>
        <strain evidence="4">cv. Chaw 1501</strain>
        <tissue evidence="3">Young leaves</tissue>
    </source>
</reference>
<dbReference type="GO" id="GO:0003747">
    <property type="term" value="F:translation release factor activity"/>
    <property type="evidence" value="ECO:0007669"/>
    <property type="project" value="InterPro"/>
</dbReference>
<name>A0A3S3M071_9MAGN</name>
<dbReference type="PANTHER" id="PTHR43116:SF4">
    <property type="entry name" value="PEPTIDE CHAIN RELEASE FACTOR PRFB3, CHLOROPLASTIC"/>
    <property type="match status" value="1"/>
</dbReference>
<dbReference type="EMBL" id="QPKB01000001">
    <property type="protein sequence ID" value="RWR74697.1"/>
    <property type="molecule type" value="Genomic_DNA"/>
</dbReference>
<comment type="similarity">
    <text evidence="1">Belongs to the prokaryotic/mitochondrial release factor family.</text>
</comment>